<dbReference type="AlphaFoldDB" id="A0A2A9NDZ6"/>
<accession>A0A2A9NDZ6</accession>
<dbReference type="EMBL" id="KZ302262">
    <property type="protein sequence ID" value="PFH45942.1"/>
    <property type="molecule type" value="Genomic_DNA"/>
</dbReference>
<protein>
    <recommendedName>
        <fullName evidence="3">F-box domain-containing protein</fullName>
    </recommendedName>
</protein>
<gene>
    <name evidence="1" type="ORF">AMATHDRAFT_43873</name>
</gene>
<sequence length="391" mass="44287">MPFKLSYVCQLWRRICLSTPRLWAVIRIPLDFPTLSTNAMTNYISLMLRYSDPAPLTLSLVFPPKYVAFSSLLVQHVHRWQFVELVGLSLDAIWPHNVHAPLLKHLRISLSFLDGQHLQFPFASCPVLEYLAWPLPDLEMGPNSPIPWDRIKYLCLWNLSPSQAIHFLDSCPQLSRACFSFPISPNEGGREILSLPPRILVTQHHLNALTLYNIISGEDLLFKSLCLPGLSYLKIRLCKISFLAKFLRRSECALHTLTIVDFEESPAILFDILATPACASLAQLEVQPLERTRAVLPDRLLEALTSDGDLESPAHSGSIPVFCPNLIQLTITALTPTTPGLLGRMVESRFKQVNGLLESFTYTYYNTDKLDLDILEGLERMGYKLNLRSFK</sequence>
<name>A0A2A9NDZ6_9AGAR</name>
<dbReference type="OrthoDB" id="3365698at2759"/>
<proteinExistence type="predicted"/>
<reference evidence="1 2" key="1">
    <citation type="submission" date="2014-02" db="EMBL/GenBank/DDBJ databases">
        <title>Transposable element dynamics among asymbiotic and ectomycorrhizal Amanita fungi.</title>
        <authorList>
            <consortium name="DOE Joint Genome Institute"/>
            <person name="Hess J."/>
            <person name="Skrede I."/>
            <person name="Wolfe B."/>
            <person name="LaButti K."/>
            <person name="Ohm R.A."/>
            <person name="Grigoriev I.V."/>
            <person name="Pringle A."/>
        </authorList>
    </citation>
    <scope>NUCLEOTIDE SEQUENCE [LARGE SCALE GENOMIC DNA]</scope>
    <source>
        <strain evidence="1 2">SKay4041</strain>
    </source>
</reference>
<evidence type="ECO:0008006" key="3">
    <source>
        <dbReference type="Google" id="ProtNLM"/>
    </source>
</evidence>
<organism evidence="1 2">
    <name type="scientific">Amanita thiersii Skay4041</name>
    <dbReference type="NCBI Taxonomy" id="703135"/>
    <lineage>
        <taxon>Eukaryota</taxon>
        <taxon>Fungi</taxon>
        <taxon>Dikarya</taxon>
        <taxon>Basidiomycota</taxon>
        <taxon>Agaricomycotina</taxon>
        <taxon>Agaricomycetes</taxon>
        <taxon>Agaricomycetidae</taxon>
        <taxon>Agaricales</taxon>
        <taxon>Pluteineae</taxon>
        <taxon>Amanitaceae</taxon>
        <taxon>Amanita</taxon>
    </lineage>
</organism>
<keyword evidence="2" id="KW-1185">Reference proteome</keyword>
<evidence type="ECO:0000313" key="1">
    <source>
        <dbReference type="EMBL" id="PFH45942.1"/>
    </source>
</evidence>
<evidence type="ECO:0000313" key="2">
    <source>
        <dbReference type="Proteomes" id="UP000242287"/>
    </source>
</evidence>
<dbReference type="Proteomes" id="UP000242287">
    <property type="component" value="Unassembled WGS sequence"/>
</dbReference>